<dbReference type="Proteomes" id="UP000092247">
    <property type="component" value="Unassembled WGS sequence"/>
</dbReference>
<dbReference type="AlphaFoldDB" id="A0A1B8HQQ2"/>
<accession>A0A1B8HQQ2</accession>
<evidence type="ECO:0000313" key="1">
    <source>
        <dbReference type="EMBL" id="OBU11819.1"/>
    </source>
</evidence>
<evidence type="ECO:0000313" key="2">
    <source>
        <dbReference type="Proteomes" id="UP000092247"/>
    </source>
</evidence>
<organism evidence="1 2">
    <name type="scientific">Morganella psychrotolerans</name>
    <dbReference type="NCBI Taxonomy" id="368603"/>
    <lineage>
        <taxon>Bacteria</taxon>
        <taxon>Pseudomonadati</taxon>
        <taxon>Pseudomonadota</taxon>
        <taxon>Gammaproteobacteria</taxon>
        <taxon>Enterobacterales</taxon>
        <taxon>Morganellaceae</taxon>
        <taxon>Morganella</taxon>
    </lineage>
</organism>
<gene>
    <name evidence="1" type="ORF">AYY17_03235</name>
</gene>
<dbReference type="EMBL" id="LZEX01000001">
    <property type="protein sequence ID" value="OBU11819.1"/>
    <property type="molecule type" value="Genomic_DNA"/>
</dbReference>
<name>A0A1B8HQQ2_9GAMM</name>
<proteinExistence type="predicted"/>
<comment type="caution">
    <text evidence="1">The sequence shown here is derived from an EMBL/GenBank/DDBJ whole genome shotgun (WGS) entry which is preliminary data.</text>
</comment>
<sequence>MSKYGYIEGDICLRSGCQGVVKEHPVENCSCHISAPCRACTSPRGYCETCGWEESEDEISNDYVVSLNKETGVYRSCEPRPLDASKVDWHSKPHSSASMIKEGVYPAGMDIKDVEDKVRGTFGGYFEYFGNGKFKYIAYTD</sequence>
<protein>
    <submittedName>
        <fullName evidence="1">Uncharacterized protein</fullName>
    </submittedName>
</protein>
<reference evidence="1 2" key="1">
    <citation type="submission" date="2016-06" db="EMBL/GenBank/DDBJ databases">
        <authorList>
            <person name="Kjaerup R.B."/>
            <person name="Dalgaard T.S."/>
            <person name="Juul-Madsen H.R."/>
        </authorList>
    </citation>
    <scope>NUCLEOTIDE SEQUENCE [LARGE SCALE GENOMIC DNA]</scope>
    <source>
        <strain evidence="1 2">GCSL-Mp3</strain>
    </source>
</reference>